<keyword evidence="8" id="KW-1185">Reference proteome</keyword>
<dbReference type="PANTHER" id="PTHR30204">
    <property type="entry name" value="REDOX-CYCLING DRUG-SENSING TRANSCRIPTIONAL ACTIVATOR SOXR"/>
    <property type="match status" value="1"/>
</dbReference>
<evidence type="ECO:0000256" key="2">
    <source>
        <dbReference type="ARBA" id="ARBA00023015"/>
    </source>
</evidence>
<reference evidence="7 8" key="1">
    <citation type="submission" date="2024-02" db="EMBL/GenBank/DDBJ databases">
        <title>Complete genome sequence of Pelagibacterium nitratireducens ZH15.</title>
        <authorList>
            <person name="Zhao L.H."/>
        </authorList>
    </citation>
    <scope>NUCLEOTIDE SEQUENCE [LARGE SCALE GENOMIC DNA]</scope>
    <source>
        <strain evidence="7 8">ZH15</strain>
    </source>
</reference>
<evidence type="ECO:0000256" key="4">
    <source>
        <dbReference type="ARBA" id="ARBA00023163"/>
    </source>
</evidence>
<dbReference type="InterPro" id="IPR009061">
    <property type="entry name" value="DNA-bd_dom_put_sf"/>
</dbReference>
<evidence type="ECO:0000259" key="6">
    <source>
        <dbReference type="PROSITE" id="PS50937"/>
    </source>
</evidence>
<name>A0ABZ2HWP0_9HYPH</name>
<evidence type="ECO:0000256" key="1">
    <source>
        <dbReference type="ARBA" id="ARBA00022491"/>
    </source>
</evidence>
<keyword evidence="2" id="KW-0805">Transcription regulation</keyword>
<accession>A0ABZ2HWP0</accession>
<proteinExistence type="predicted"/>
<dbReference type="Gene3D" id="1.10.1660.10">
    <property type="match status" value="1"/>
</dbReference>
<dbReference type="Pfam" id="PF13411">
    <property type="entry name" value="MerR_1"/>
    <property type="match status" value="1"/>
</dbReference>
<keyword evidence="3" id="KW-0238">DNA-binding</keyword>
<sequence length="134" mass="15135">MLISEFARRTALSVDTVRYYVRAGLMTPQQGTRGGRNPYQEFSEADIRVADVIRFGQALGMSLKEISAVLHAPYESQLEILKERRDDLRARGEDLLRLARYLDEKIEWINAGSHGDPPELEHPSLKYAAADGCD</sequence>
<dbReference type="RefSeq" id="WP_338607415.1">
    <property type="nucleotide sequence ID" value="NZ_CP146275.1"/>
</dbReference>
<keyword evidence="1" id="KW-0678">Repressor</keyword>
<feature type="domain" description="HTH merR-type" evidence="6">
    <location>
        <begin position="1"/>
        <end position="72"/>
    </location>
</feature>
<feature type="region of interest" description="Disordered" evidence="5">
    <location>
        <begin position="112"/>
        <end position="134"/>
    </location>
</feature>
<evidence type="ECO:0000313" key="7">
    <source>
        <dbReference type="EMBL" id="WWT31952.1"/>
    </source>
</evidence>
<gene>
    <name evidence="7" type="ORF">V6617_13160</name>
</gene>
<dbReference type="SMART" id="SM00422">
    <property type="entry name" value="HTH_MERR"/>
    <property type="match status" value="1"/>
</dbReference>
<dbReference type="InterPro" id="IPR047057">
    <property type="entry name" value="MerR_fam"/>
</dbReference>
<dbReference type="EMBL" id="CP146275">
    <property type="protein sequence ID" value="WWT31952.1"/>
    <property type="molecule type" value="Genomic_DNA"/>
</dbReference>
<keyword evidence="4" id="KW-0804">Transcription</keyword>
<dbReference type="InterPro" id="IPR000551">
    <property type="entry name" value="MerR-type_HTH_dom"/>
</dbReference>
<evidence type="ECO:0000256" key="3">
    <source>
        <dbReference type="ARBA" id="ARBA00023125"/>
    </source>
</evidence>
<dbReference type="SUPFAM" id="SSF46955">
    <property type="entry name" value="Putative DNA-binding domain"/>
    <property type="match status" value="1"/>
</dbReference>
<organism evidence="7 8">
    <name type="scientific">Pelagibacterium nitratireducens</name>
    <dbReference type="NCBI Taxonomy" id="1046114"/>
    <lineage>
        <taxon>Bacteria</taxon>
        <taxon>Pseudomonadati</taxon>
        <taxon>Pseudomonadota</taxon>
        <taxon>Alphaproteobacteria</taxon>
        <taxon>Hyphomicrobiales</taxon>
        <taxon>Devosiaceae</taxon>
        <taxon>Pelagibacterium</taxon>
    </lineage>
</organism>
<dbReference type="Proteomes" id="UP001369958">
    <property type="component" value="Chromosome"/>
</dbReference>
<dbReference type="PANTHER" id="PTHR30204:SF69">
    <property type="entry name" value="MERR-FAMILY TRANSCRIPTIONAL REGULATOR"/>
    <property type="match status" value="1"/>
</dbReference>
<protein>
    <submittedName>
        <fullName evidence="7">MerR family transcriptional regulator</fullName>
    </submittedName>
</protein>
<dbReference type="PROSITE" id="PS50937">
    <property type="entry name" value="HTH_MERR_2"/>
    <property type="match status" value="1"/>
</dbReference>
<evidence type="ECO:0000256" key="5">
    <source>
        <dbReference type="SAM" id="MobiDB-lite"/>
    </source>
</evidence>
<evidence type="ECO:0000313" key="8">
    <source>
        <dbReference type="Proteomes" id="UP001369958"/>
    </source>
</evidence>